<feature type="transmembrane region" description="Helical" evidence="2">
    <location>
        <begin position="87"/>
        <end position="103"/>
    </location>
</feature>
<sequence>MLWRVLEFLFVSVFIIAIGVLFVSLSVMLGKYELISLVFVILVGAAMRPLLSEKHLRMIARFPILSEAMEIYDDLEKFYMRYPVKSIFYYMLYPISGMVSFLFSRQRAREELNAYFSLIKWIMLLLIIEGFASYFRVYQHFDSSFVFKWFYLELLSVYFLCNFFAVPVATTALRMSLDKKSKSLYAIIVLSCIVFSGSFYYFSVSAKYDNLITIHVTLDRKISETQYRSQLKEKTQMFLKHHCENILRRNNTNLFVPDQQQLQAQKINEQYQEHLLGICHFGENDTFYVTTTSQLNELWGMVFLPFRDSIVYIFHYSNAKLHVYDNWEDLSPQQRSELQKRWPPDLFELSNQKQVLRVMVDYMRNKMRKQQESQKKSTSKNIQLTRENEQEESQNELKVDIRIVYQQALQKIREHERVIDEEWTQILQMLEKILGLPFSNDRSPQHFRKLWNPQWKFPGFEDFAAQIAKLHQQNFRRDLQRAWKKYVKNRKKASAKQNFIEQKQALVIQALFFTQYLKQFKQQYGAYWQNRDISQFVVFSASLTSFDYARAVGAELVSNHEGKSPEVRKNIYGYIYEIFFTLLMLLFEVSMPIHIFLILYCHLQMNR</sequence>
<feature type="transmembrane region" description="Helical" evidence="2">
    <location>
        <begin position="184"/>
        <end position="202"/>
    </location>
</feature>
<dbReference type="KEGG" id="uam:UABAM_04974"/>
<protein>
    <submittedName>
        <fullName evidence="3">Uncharacterized protein</fullName>
    </submittedName>
</protein>
<evidence type="ECO:0000313" key="4">
    <source>
        <dbReference type="Proteomes" id="UP000326354"/>
    </source>
</evidence>
<feature type="region of interest" description="Disordered" evidence="1">
    <location>
        <begin position="367"/>
        <end position="389"/>
    </location>
</feature>
<feature type="transmembrane region" description="Helical" evidence="2">
    <location>
        <begin position="149"/>
        <end position="172"/>
    </location>
</feature>
<feature type="transmembrane region" description="Helical" evidence="2">
    <location>
        <begin position="574"/>
        <end position="601"/>
    </location>
</feature>
<dbReference type="EMBL" id="AP019860">
    <property type="protein sequence ID" value="BBM86588.1"/>
    <property type="molecule type" value="Genomic_DNA"/>
</dbReference>
<keyword evidence="2" id="KW-1133">Transmembrane helix</keyword>
<feature type="transmembrane region" description="Helical" evidence="2">
    <location>
        <begin position="6"/>
        <end position="27"/>
    </location>
</feature>
<accession>A0A5S9F5G9</accession>
<evidence type="ECO:0000313" key="3">
    <source>
        <dbReference type="EMBL" id="BBM86588.1"/>
    </source>
</evidence>
<organism evidence="3 4">
    <name type="scientific">Uabimicrobium amorphum</name>
    <dbReference type="NCBI Taxonomy" id="2596890"/>
    <lineage>
        <taxon>Bacteria</taxon>
        <taxon>Pseudomonadati</taxon>
        <taxon>Planctomycetota</taxon>
        <taxon>Candidatus Uabimicrobiia</taxon>
        <taxon>Candidatus Uabimicrobiales</taxon>
        <taxon>Candidatus Uabimicrobiaceae</taxon>
        <taxon>Candidatus Uabimicrobium</taxon>
    </lineage>
</organism>
<evidence type="ECO:0000256" key="1">
    <source>
        <dbReference type="SAM" id="MobiDB-lite"/>
    </source>
</evidence>
<evidence type="ECO:0000256" key="2">
    <source>
        <dbReference type="SAM" id="Phobius"/>
    </source>
</evidence>
<keyword evidence="4" id="KW-1185">Reference proteome</keyword>
<name>A0A5S9F5G9_UABAM</name>
<dbReference type="RefSeq" id="WP_151970636.1">
    <property type="nucleotide sequence ID" value="NZ_AP019860.1"/>
</dbReference>
<reference evidence="3 4" key="1">
    <citation type="submission" date="2019-08" db="EMBL/GenBank/DDBJ databases">
        <title>Complete genome sequence of Candidatus Uab amorphum.</title>
        <authorList>
            <person name="Shiratori T."/>
            <person name="Suzuki S."/>
            <person name="Kakizawa Y."/>
            <person name="Ishida K."/>
        </authorList>
    </citation>
    <scope>NUCLEOTIDE SEQUENCE [LARGE SCALE GENOMIC DNA]</scope>
    <source>
        <strain evidence="3 4">SRT547</strain>
    </source>
</reference>
<keyword evidence="2" id="KW-0472">Membrane</keyword>
<dbReference type="Proteomes" id="UP000326354">
    <property type="component" value="Chromosome"/>
</dbReference>
<gene>
    <name evidence="3" type="ORF">UABAM_04974</name>
</gene>
<feature type="transmembrane region" description="Helical" evidence="2">
    <location>
        <begin position="34"/>
        <end position="51"/>
    </location>
</feature>
<proteinExistence type="predicted"/>
<dbReference type="AlphaFoldDB" id="A0A5S9F5G9"/>
<keyword evidence="2" id="KW-0812">Transmembrane</keyword>
<feature type="transmembrane region" description="Helical" evidence="2">
    <location>
        <begin position="115"/>
        <end position="137"/>
    </location>
</feature>